<dbReference type="GO" id="GO:0000973">
    <property type="term" value="P:post-transcriptional tethering of RNA polymerase II gene DNA at nuclear periphery"/>
    <property type="evidence" value="ECO:0007669"/>
    <property type="project" value="TreeGrafter"/>
</dbReference>
<dbReference type="PANTHER" id="PTHR13003">
    <property type="entry name" value="NUP107-RELATED"/>
    <property type="match status" value="1"/>
</dbReference>
<keyword evidence="4 7" id="KW-0811">Translocation</keyword>
<dbReference type="InterPro" id="IPR007252">
    <property type="entry name" value="Nup84/Nup107"/>
</dbReference>
<dbReference type="Proteomes" id="UP000039324">
    <property type="component" value="Unassembled WGS sequence"/>
</dbReference>
<dbReference type="EMBL" id="CDSF01000013">
    <property type="protein sequence ID" value="CEO95308.1"/>
    <property type="molecule type" value="Genomic_DNA"/>
</dbReference>
<dbReference type="GO" id="GO:0031965">
    <property type="term" value="C:nuclear membrane"/>
    <property type="evidence" value="ECO:0007669"/>
    <property type="project" value="UniProtKB-SubCell"/>
</dbReference>
<reference evidence="9 10" key="1">
    <citation type="submission" date="2015-02" db="EMBL/GenBank/DDBJ databases">
        <authorList>
            <person name="Chooi Y.-H."/>
        </authorList>
    </citation>
    <scope>NUCLEOTIDE SEQUENCE [LARGE SCALE GENOMIC DNA]</scope>
    <source>
        <strain evidence="9">E3</strain>
    </source>
</reference>
<keyword evidence="5 7" id="KW-0906">Nuclear pore complex</keyword>
<keyword evidence="2" id="KW-0509">mRNA transport</keyword>
<keyword evidence="8" id="KW-0732">Signal</keyword>
<evidence type="ECO:0000256" key="5">
    <source>
        <dbReference type="ARBA" id="ARBA00023132"/>
    </source>
</evidence>
<comment type="subunit">
    <text evidence="7">Part of the nuclear pore complex (NPC).</text>
</comment>
<comment type="similarity">
    <text evidence="7">Belongs to the nucleoporin Nup84/Nup107 family.</text>
</comment>
<evidence type="ECO:0000256" key="7">
    <source>
        <dbReference type="RuleBase" id="RU365072"/>
    </source>
</evidence>
<evidence type="ECO:0000313" key="10">
    <source>
        <dbReference type="Proteomes" id="UP000039324"/>
    </source>
</evidence>
<evidence type="ECO:0000256" key="2">
    <source>
        <dbReference type="ARBA" id="ARBA00022816"/>
    </source>
</evidence>
<keyword evidence="3" id="KW-0653">Protein transport</keyword>
<protein>
    <recommendedName>
        <fullName evidence="7">Nuclear pore complex protein</fullName>
    </recommendedName>
</protein>
<dbReference type="AlphaFoldDB" id="A0A0G4IJC4"/>
<dbReference type="GO" id="GO:0006606">
    <property type="term" value="P:protein import into nucleus"/>
    <property type="evidence" value="ECO:0007669"/>
    <property type="project" value="TreeGrafter"/>
</dbReference>
<comment type="function">
    <text evidence="7">Functions as a component of the nuclear pore complex (NPC).</text>
</comment>
<keyword evidence="7" id="KW-0472">Membrane</keyword>
<evidence type="ECO:0000256" key="3">
    <source>
        <dbReference type="ARBA" id="ARBA00022927"/>
    </source>
</evidence>
<feature type="chain" id="PRO_5005192856" description="Nuclear pore complex protein" evidence="8">
    <location>
        <begin position="26"/>
        <end position="425"/>
    </location>
</feature>
<keyword evidence="10" id="KW-1185">Reference proteome</keyword>
<keyword evidence="6 7" id="KW-0539">Nucleus</keyword>
<comment type="subcellular location">
    <subcellularLocation>
        <location evidence="7">Nucleus</location>
        <location evidence="7">Nuclear pore complex</location>
    </subcellularLocation>
    <subcellularLocation>
        <location evidence="7">Nucleus membrane</location>
    </subcellularLocation>
</comment>
<evidence type="ECO:0000256" key="8">
    <source>
        <dbReference type="SAM" id="SignalP"/>
    </source>
</evidence>
<evidence type="ECO:0000256" key="1">
    <source>
        <dbReference type="ARBA" id="ARBA00022448"/>
    </source>
</evidence>
<evidence type="ECO:0000256" key="4">
    <source>
        <dbReference type="ARBA" id="ARBA00023010"/>
    </source>
</evidence>
<feature type="signal peptide" evidence="8">
    <location>
        <begin position="1"/>
        <end position="25"/>
    </location>
</feature>
<sequence>MECLWATSTCALILASDAALHDALARTMDGRVSEPLDDERWVMRPRPFTMRALVDDSNAAYAQGHPGAKPDAYRRIVCHIVLDDRQALFDDLYETMTGRGGDDVHAPSYVEFAARLYQILSDEPEADAHNARILVEFIRYLSRTRDLHHRIPAVMLSLPDDVRVREYAAVLRACVDEATRRWFLEQAQRLFPRETVARIRTALLDLVVPGDDARSVDDLIACQALDPLAAVRQANVFFRDLLARDLLDDAVRLNAALVRDASVDAGDDDRELMAWSALVKARSKIVDLQRFLSKRYDVGDALDRLQFGDTGANWEQMRASFFDIALRSTLAVVRFEGGWMRFVDADRDARLAPLRRKCLPDLVARLFAACELMGTADSNGACLDVCAAVSEDETRAYQAFDRDSLCNLLHSTRNAFLRYAATIAC</sequence>
<gene>
    <name evidence="9" type="ORF">PBRA_004074</name>
</gene>
<organism evidence="9 10">
    <name type="scientific">Plasmodiophora brassicae</name>
    <name type="common">Clubroot disease agent</name>
    <dbReference type="NCBI Taxonomy" id="37360"/>
    <lineage>
        <taxon>Eukaryota</taxon>
        <taxon>Sar</taxon>
        <taxon>Rhizaria</taxon>
        <taxon>Endomyxa</taxon>
        <taxon>Phytomyxea</taxon>
        <taxon>Plasmodiophorida</taxon>
        <taxon>Plasmodiophoridae</taxon>
        <taxon>Plasmodiophora</taxon>
    </lineage>
</organism>
<evidence type="ECO:0000313" key="9">
    <source>
        <dbReference type="EMBL" id="CEO95308.1"/>
    </source>
</evidence>
<dbReference type="Gene3D" id="1.20.190.50">
    <property type="match status" value="1"/>
</dbReference>
<dbReference type="PANTHER" id="PTHR13003:SF2">
    <property type="entry name" value="NUCLEAR PORE COMPLEX PROTEIN NUP107"/>
    <property type="match status" value="1"/>
</dbReference>
<dbReference type="Pfam" id="PF04121">
    <property type="entry name" value="Nup84_Nup100"/>
    <property type="match status" value="1"/>
</dbReference>
<dbReference type="GO" id="GO:0017056">
    <property type="term" value="F:structural constituent of nuclear pore"/>
    <property type="evidence" value="ECO:0007669"/>
    <property type="project" value="UniProtKB-UniRule"/>
</dbReference>
<name>A0A0G4IJC4_PLABS</name>
<dbReference type="GO" id="GO:0031080">
    <property type="term" value="C:nuclear pore outer ring"/>
    <property type="evidence" value="ECO:0007669"/>
    <property type="project" value="TreeGrafter"/>
</dbReference>
<keyword evidence="1 7" id="KW-0813">Transport</keyword>
<dbReference type="GO" id="GO:0006406">
    <property type="term" value="P:mRNA export from nucleus"/>
    <property type="evidence" value="ECO:0007669"/>
    <property type="project" value="TreeGrafter"/>
</dbReference>
<accession>A0A0G4IJC4</accession>
<evidence type="ECO:0000256" key="6">
    <source>
        <dbReference type="ARBA" id="ARBA00023242"/>
    </source>
</evidence>
<proteinExistence type="inferred from homology"/>